<dbReference type="GO" id="GO:0005886">
    <property type="term" value="C:plasma membrane"/>
    <property type="evidence" value="ECO:0007669"/>
    <property type="project" value="UniProtKB-SubCell"/>
</dbReference>
<feature type="transmembrane region" description="Helical" evidence="24">
    <location>
        <begin position="209"/>
        <end position="232"/>
    </location>
</feature>
<proteinExistence type="inferred from homology"/>
<keyword evidence="8" id="KW-1003">Cell membrane</keyword>
<dbReference type="OrthoDB" id="9799199at2"/>
<evidence type="ECO:0000256" key="11">
    <source>
        <dbReference type="ARBA" id="ARBA00022692"/>
    </source>
</evidence>
<feature type="transmembrane region" description="Helical" evidence="24">
    <location>
        <begin position="108"/>
        <end position="128"/>
    </location>
</feature>
<dbReference type="Proteomes" id="UP000070058">
    <property type="component" value="Unassembled WGS sequence"/>
</dbReference>
<dbReference type="Pfam" id="PF01148">
    <property type="entry name" value="CTP_transf_1"/>
    <property type="match status" value="1"/>
</dbReference>
<evidence type="ECO:0000256" key="12">
    <source>
        <dbReference type="ARBA" id="ARBA00022695"/>
    </source>
</evidence>
<sequence length="273" mass="28727">MTKRILSTVLLWLIVIGALWLFRTTGAVLLVGLISALTLLEFYRLLAGAGWAPFAKLGALLGGLITVAPWLAQRFGLPTEHLLALAAVIFAIRILGERAETRVESLAATLFGQVYVAFMLQYLVRILIAEPALPERGLVLFVWTIAVAKFCDVGALLSGLALGRHLMSPTISPKKTWEGAAGGILTSMVVGALIAWLSRGVLPPNFSPLLAAALAAPVAAVAIVSDLVESILKRRAALKDSGGLIPGIGGMFDLSDSLILAAPVACLLFALLS</sequence>
<evidence type="ECO:0000256" key="10">
    <source>
        <dbReference type="ARBA" id="ARBA00022679"/>
    </source>
</evidence>
<evidence type="ECO:0000256" key="18">
    <source>
        <dbReference type="ARBA" id="ARBA00029893"/>
    </source>
</evidence>
<feature type="transmembrane region" description="Helical" evidence="24">
    <location>
        <begin position="78"/>
        <end position="96"/>
    </location>
</feature>
<keyword evidence="17" id="KW-1208">Phospholipid metabolism</keyword>
<dbReference type="AlphaFoldDB" id="A0A139SQA5"/>
<organism evidence="25 26">
    <name type="scientific">Cephaloticoccus primus</name>
    <dbReference type="NCBI Taxonomy" id="1548207"/>
    <lineage>
        <taxon>Bacteria</taxon>
        <taxon>Pseudomonadati</taxon>
        <taxon>Verrucomicrobiota</taxon>
        <taxon>Opitutia</taxon>
        <taxon>Opitutales</taxon>
        <taxon>Opitutaceae</taxon>
        <taxon>Cephaloticoccus</taxon>
    </lineage>
</organism>
<dbReference type="STRING" id="1548207.AXK11_03855"/>
<dbReference type="PANTHER" id="PTHR46382:SF1">
    <property type="entry name" value="PHOSPHATIDATE CYTIDYLYLTRANSFERASE"/>
    <property type="match status" value="1"/>
</dbReference>
<evidence type="ECO:0000313" key="26">
    <source>
        <dbReference type="Proteomes" id="UP000070058"/>
    </source>
</evidence>
<keyword evidence="13 24" id="KW-1133">Transmembrane helix</keyword>
<feature type="transmembrane region" description="Helical" evidence="24">
    <location>
        <begin position="140"/>
        <end position="163"/>
    </location>
</feature>
<keyword evidence="26" id="KW-1185">Reference proteome</keyword>
<keyword evidence="12 25" id="KW-0548">Nucleotidyltransferase</keyword>
<evidence type="ECO:0000256" key="2">
    <source>
        <dbReference type="ARBA" id="ARBA00004651"/>
    </source>
</evidence>
<dbReference type="GO" id="GO:0016024">
    <property type="term" value="P:CDP-diacylglycerol biosynthetic process"/>
    <property type="evidence" value="ECO:0007669"/>
    <property type="project" value="TreeGrafter"/>
</dbReference>
<dbReference type="EC" id="2.7.7.41" evidence="6"/>
<protein>
    <recommendedName>
        <fullName evidence="7">Phosphatidate cytidylyltransferase</fullName>
        <ecNumber evidence="6">2.7.7.41</ecNumber>
    </recommendedName>
    <alternativeName>
        <fullName evidence="20">CDP-DAG synthase</fullName>
    </alternativeName>
    <alternativeName>
        <fullName evidence="22">CDP-DG synthase</fullName>
    </alternativeName>
    <alternativeName>
        <fullName evidence="18">CDP-diacylglycerol synthase</fullName>
    </alternativeName>
    <alternativeName>
        <fullName evidence="21">CDP-diglyceride pyrophosphorylase</fullName>
    </alternativeName>
    <alternativeName>
        <fullName evidence="23">CDP-diglyceride synthase</fullName>
    </alternativeName>
    <alternativeName>
        <fullName evidence="19">CTP:phosphatidate cytidylyltransferase</fullName>
    </alternativeName>
</protein>
<evidence type="ECO:0000256" key="8">
    <source>
        <dbReference type="ARBA" id="ARBA00022475"/>
    </source>
</evidence>
<comment type="pathway">
    <text evidence="4">Lipid metabolism.</text>
</comment>
<evidence type="ECO:0000256" key="24">
    <source>
        <dbReference type="SAM" id="Phobius"/>
    </source>
</evidence>
<comment type="catalytic activity">
    <reaction evidence="1">
        <text>a 1,2-diacyl-sn-glycero-3-phosphate + CTP + H(+) = a CDP-1,2-diacyl-sn-glycerol + diphosphate</text>
        <dbReference type="Rhea" id="RHEA:16229"/>
        <dbReference type="ChEBI" id="CHEBI:15378"/>
        <dbReference type="ChEBI" id="CHEBI:33019"/>
        <dbReference type="ChEBI" id="CHEBI:37563"/>
        <dbReference type="ChEBI" id="CHEBI:58332"/>
        <dbReference type="ChEBI" id="CHEBI:58608"/>
        <dbReference type="EC" id="2.7.7.41"/>
    </reaction>
</comment>
<evidence type="ECO:0000256" key="3">
    <source>
        <dbReference type="ARBA" id="ARBA00005119"/>
    </source>
</evidence>
<evidence type="ECO:0000256" key="20">
    <source>
        <dbReference type="ARBA" id="ARBA00032253"/>
    </source>
</evidence>
<dbReference type="GO" id="GO:0004605">
    <property type="term" value="F:phosphatidate cytidylyltransferase activity"/>
    <property type="evidence" value="ECO:0007669"/>
    <property type="project" value="UniProtKB-EC"/>
</dbReference>
<comment type="similarity">
    <text evidence="5">Belongs to the CDS family.</text>
</comment>
<dbReference type="RefSeq" id="WP_068629400.1">
    <property type="nucleotide sequence ID" value="NZ_LSZQ01000029.1"/>
</dbReference>
<evidence type="ECO:0000256" key="9">
    <source>
        <dbReference type="ARBA" id="ARBA00022516"/>
    </source>
</evidence>
<evidence type="ECO:0000256" key="4">
    <source>
        <dbReference type="ARBA" id="ARBA00005189"/>
    </source>
</evidence>
<gene>
    <name evidence="25" type="ORF">AXK11_03855</name>
</gene>
<keyword evidence="11 24" id="KW-0812">Transmembrane</keyword>
<evidence type="ECO:0000256" key="16">
    <source>
        <dbReference type="ARBA" id="ARBA00023209"/>
    </source>
</evidence>
<feature type="transmembrane region" description="Helical" evidence="24">
    <location>
        <begin position="5"/>
        <end position="22"/>
    </location>
</feature>
<evidence type="ECO:0000256" key="17">
    <source>
        <dbReference type="ARBA" id="ARBA00023264"/>
    </source>
</evidence>
<keyword evidence="14" id="KW-0443">Lipid metabolism</keyword>
<name>A0A139SQA5_9BACT</name>
<evidence type="ECO:0000256" key="13">
    <source>
        <dbReference type="ARBA" id="ARBA00022989"/>
    </source>
</evidence>
<evidence type="ECO:0000256" key="22">
    <source>
        <dbReference type="ARBA" id="ARBA00032743"/>
    </source>
</evidence>
<comment type="subcellular location">
    <subcellularLocation>
        <location evidence="2">Cell membrane</location>
        <topology evidence="2">Multi-pass membrane protein</topology>
    </subcellularLocation>
</comment>
<reference evidence="26" key="1">
    <citation type="submission" date="2016-02" db="EMBL/GenBank/DDBJ databases">
        <authorList>
            <person name="Sanders J.G."/>
            <person name="Lin J.Y."/>
            <person name="Wertz J.T."/>
            <person name="Russell J.A."/>
            <person name="Moreau C.S."/>
            <person name="Powell S."/>
        </authorList>
    </citation>
    <scope>NUCLEOTIDE SEQUENCE [LARGE SCALE GENOMIC DNA]</scope>
    <source>
        <strain evidence="26">CAG34</strain>
    </source>
</reference>
<keyword evidence="16" id="KW-0594">Phospholipid biosynthesis</keyword>
<evidence type="ECO:0000256" key="19">
    <source>
        <dbReference type="ARBA" id="ARBA00031825"/>
    </source>
</evidence>
<evidence type="ECO:0000256" key="21">
    <source>
        <dbReference type="ARBA" id="ARBA00032396"/>
    </source>
</evidence>
<keyword evidence="15 24" id="KW-0472">Membrane</keyword>
<dbReference type="PANTHER" id="PTHR46382">
    <property type="entry name" value="PHOSPHATIDATE CYTIDYLYLTRANSFERASE"/>
    <property type="match status" value="1"/>
</dbReference>
<feature type="transmembrane region" description="Helical" evidence="24">
    <location>
        <begin position="175"/>
        <end position="197"/>
    </location>
</feature>
<evidence type="ECO:0000256" key="15">
    <source>
        <dbReference type="ARBA" id="ARBA00023136"/>
    </source>
</evidence>
<accession>A0A139SQA5</accession>
<evidence type="ECO:0000256" key="6">
    <source>
        <dbReference type="ARBA" id="ARBA00012487"/>
    </source>
</evidence>
<comment type="caution">
    <text evidence="25">The sequence shown here is derived from an EMBL/GenBank/DDBJ whole genome shotgun (WGS) entry which is preliminary data.</text>
</comment>
<feature type="transmembrane region" description="Helical" evidence="24">
    <location>
        <begin position="28"/>
        <end position="47"/>
    </location>
</feature>
<evidence type="ECO:0000256" key="14">
    <source>
        <dbReference type="ARBA" id="ARBA00023098"/>
    </source>
</evidence>
<evidence type="ECO:0000256" key="1">
    <source>
        <dbReference type="ARBA" id="ARBA00001698"/>
    </source>
</evidence>
<keyword evidence="10 25" id="KW-0808">Transferase</keyword>
<evidence type="ECO:0000313" key="25">
    <source>
        <dbReference type="EMBL" id="KXU36670.1"/>
    </source>
</evidence>
<evidence type="ECO:0000256" key="5">
    <source>
        <dbReference type="ARBA" id="ARBA00010185"/>
    </source>
</evidence>
<comment type="pathway">
    <text evidence="3">Phospholipid metabolism; CDP-diacylglycerol biosynthesis; CDP-diacylglycerol from sn-glycerol 3-phosphate: step 3/3.</text>
</comment>
<dbReference type="EMBL" id="LSZQ01000029">
    <property type="protein sequence ID" value="KXU36670.1"/>
    <property type="molecule type" value="Genomic_DNA"/>
</dbReference>
<evidence type="ECO:0000256" key="7">
    <source>
        <dbReference type="ARBA" id="ARBA00019373"/>
    </source>
</evidence>
<evidence type="ECO:0000256" key="23">
    <source>
        <dbReference type="ARBA" id="ARBA00033406"/>
    </source>
</evidence>
<feature type="transmembrane region" description="Helical" evidence="24">
    <location>
        <begin position="54"/>
        <end position="72"/>
    </location>
</feature>
<keyword evidence="9" id="KW-0444">Lipid biosynthesis</keyword>